<reference evidence="5 6" key="1">
    <citation type="submission" date="2014-01" db="EMBL/GenBank/DDBJ databases">
        <authorList>
            <consortium name="DOE Joint Genome Institute"/>
            <person name="Anderson I."/>
            <person name="Huntemann M."/>
            <person name="Han J."/>
            <person name="Chen A."/>
            <person name="Kyrpides N."/>
            <person name="Mavromatis K."/>
            <person name="Markowitz V."/>
            <person name="Palaniappan K."/>
            <person name="Ivanova N."/>
            <person name="Schaumberg A."/>
            <person name="Pati A."/>
            <person name="Liolios K."/>
            <person name="Nordberg H.P."/>
            <person name="Cantor M.N."/>
            <person name="Hua S.X."/>
            <person name="Woyke T."/>
        </authorList>
    </citation>
    <scope>NUCLEOTIDE SEQUENCE [LARGE SCALE GENOMIC DNA]</scope>
    <source>
        <strain evidence="5 6">XH-48</strain>
    </source>
</reference>
<keyword evidence="6" id="KW-1185">Reference proteome</keyword>
<evidence type="ECO:0000256" key="2">
    <source>
        <dbReference type="ARBA" id="ARBA00023163"/>
    </source>
</evidence>
<dbReference type="InterPro" id="IPR013324">
    <property type="entry name" value="RNA_pol_sigma_r3/r4-like"/>
</dbReference>
<dbReference type="InterPro" id="IPR031803">
    <property type="entry name" value="BAT_GAF/HTH-assoc"/>
</dbReference>
<dbReference type="RefSeq" id="WP_049952796.1">
    <property type="nucleotide sequence ID" value="NZ_CP007055.1"/>
</dbReference>
<dbReference type="AlphaFoldDB" id="W0JLT6"/>
<feature type="domain" description="Bacterioopsin transcriptional activator GAF and HTH associated" evidence="4">
    <location>
        <begin position="6"/>
        <end position="152"/>
    </location>
</feature>
<evidence type="ECO:0000259" key="4">
    <source>
        <dbReference type="Pfam" id="PF15915"/>
    </source>
</evidence>
<dbReference type="PANTHER" id="PTHR34236">
    <property type="entry name" value="DIMETHYL SULFOXIDE REDUCTASE TRANSCRIPTIONAL ACTIVATOR"/>
    <property type="match status" value="1"/>
</dbReference>
<dbReference type="PANTHER" id="PTHR34236:SF1">
    <property type="entry name" value="DIMETHYL SULFOXIDE REDUCTASE TRANSCRIPTIONAL ACTIVATOR"/>
    <property type="match status" value="1"/>
</dbReference>
<gene>
    <name evidence="5" type="ORF">HALLA_12925</name>
</gene>
<dbReference type="eggNOG" id="arCOG02280">
    <property type="taxonomic scope" value="Archaea"/>
</dbReference>
<dbReference type="KEGG" id="hlr:HALLA_12925"/>
<sequence>MSLLAEFEVTSPDFVLGPTLEAVPALDIELERQYALESDRPILFCWIRSPSETNVERVLERDRTVARFDLLERSGGRDLYRLERSDRSRTEVVESYRQWVSLGGELLTGRAADGRWVFEMRFPDRDSFTEYHEFLEHHGVEFDLLRIADGEEAGETKTVLTQSQREALTLANEYGFFSVPREATLSDIAGALGISDQAVSERIRRGQARLIEAYLV</sequence>
<dbReference type="STRING" id="797299.HALLA_12925"/>
<dbReference type="Pfam" id="PF15915">
    <property type="entry name" value="BAT"/>
    <property type="match status" value="1"/>
</dbReference>
<dbReference type="OrthoDB" id="202021at2157"/>
<evidence type="ECO:0000256" key="1">
    <source>
        <dbReference type="ARBA" id="ARBA00023015"/>
    </source>
</evidence>
<dbReference type="InterPro" id="IPR007050">
    <property type="entry name" value="HTH_bacterioopsin"/>
</dbReference>
<keyword evidence="1" id="KW-0805">Transcription regulation</keyword>
<dbReference type="Pfam" id="PF04967">
    <property type="entry name" value="HTH_10"/>
    <property type="match status" value="1"/>
</dbReference>
<protein>
    <submittedName>
        <fullName evidence="5">Bacterio-opsin activator</fullName>
    </submittedName>
</protein>
<evidence type="ECO:0000313" key="5">
    <source>
        <dbReference type="EMBL" id="AHF99558.1"/>
    </source>
</evidence>
<dbReference type="SUPFAM" id="SSF88659">
    <property type="entry name" value="Sigma3 and sigma4 domains of RNA polymerase sigma factors"/>
    <property type="match status" value="1"/>
</dbReference>
<proteinExistence type="predicted"/>
<accession>W0JLT6</accession>
<dbReference type="GeneID" id="25145342"/>
<dbReference type="Proteomes" id="UP000019024">
    <property type="component" value="Chromosome"/>
</dbReference>
<evidence type="ECO:0000259" key="3">
    <source>
        <dbReference type="Pfam" id="PF04967"/>
    </source>
</evidence>
<name>W0JLT6_9EURY</name>
<evidence type="ECO:0000313" key="6">
    <source>
        <dbReference type="Proteomes" id="UP000019024"/>
    </source>
</evidence>
<feature type="domain" description="HTH bat-type" evidence="3">
    <location>
        <begin position="160"/>
        <end position="212"/>
    </location>
</feature>
<dbReference type="EMBL" id="CP007055">
    <property type="protein sequence ID" value="AHF99558.1"/>
    <property type="molecule type" value="Genomic_DNA"/>
</dbReference>
<dbReference type="HOGENOM" id="CLU_076274_2_0_2"/>
<organism evidence="5 6">
    <name type="scientific">Halostagnicola larsenii XH-48</name>
    <dbReference type="NCBI Taxonomy" id="797299"/>
    <lineage>
        <taxon>Archaea</taxon>
        <taxon>Methanobacteriati</taxon>
        <taxon>Methanobacteriota</taxon>
        <taxon>Stenosarchaea group</taxon>
        <taxon>Halobacteria</taxon>
        <taxon>Halobacteriales</taxon>
        <taxon>Natrialbaceae</taxon>
        <taxon>Halostagnicola</taxon>
    </lineage>
</organism>
<keyword evidence="2" id="KW-0804">Transcription</keyword>